<dbReference type="InterPro" id="IPR011051">
    <property type="entry name" value="RmlC_Cupin_sf"/>
</dbReference>
<dbReference type="HOGENOM" id="CLU_147448_1_1_4"/>
<proteinExistence type="predicted"/>
<dbReference type="EMBL" id="CP000555">
    <property type="protein sequence ID" value="ABM94866.1"/>
    <property type="molecule type" value="Genomic_DNA"/>
</dbReference>
<dbReference type="Gene3D" id="2.60.120.10">
    <property type="entry name" value="Jelly Rolls"/>
    <property type="match status" value="1"/>
</dbReference>
<organism evidence="3 4">
    <name type="scientific">Methylibium petroleiphilum (strain ATCC BAA-1232 / LMG 22953 / PM1)</name>
    <dbReference type="NCBI Taxonomy" id="420662"/>
    <lineage>
        <taxon>Bacteria</taxon>
        <taxon>Pseudomonadati</taxon>
        <taxon>Pseudomonadota</taxon>
        <taxon>Betaproteobacteria</taxon>
        <taxon>Burkholderiales</taxon>
        <taxon>Sphaerotilaceae</taxon>
        <taxon>Methylibium</taxon>
    </lineage>
</organism>
<dbReference type="Pfam" id="PF05899">
    <property type="entry name" value="Cupin_3"/>
    <property type="match status" value="1"/>
</dbReference>
<dbReference type="RefSeq" id="WP_011829503.1">
    <property type="nucleotide sequence ID" value="NC_008825.1"/>
</dbReference>
<dbReference type="CDD" id="cd02227">
    <property type="entry name" value="cupin_TM1112-like"/>
    <property type="match status" value="1"/>
</dbReference>
<sequence>MVRRPLPFHTAATAAEPGGPAPERRLRGDPRFETLNHYTDPSGQFFSGVWSGGIGAWRVVYADHEEEFCQLLEGEVQLTDADGAQTRLKAGDAFVVPGGYQGVWENLTPVKKLYAIMILKETP</sequence>
<reference evidence="3 4" key="1">
    <citation type="journal article" date="2007" name="J. Bacteriol.">
        <title>Whole-genome analysis of the methyl tert-butyl ether-degrading beta-proteobacterium Methylibium petroleiphilum PM1.</title>
        <authorList>
            <person name="Kane S.R."/>
            <person name="Chakicherla A.Y."/>
            <person name="Chain P.S.G."/>
            <person name="Schmidt R."/>
            <person name="Shin M.W."/>
            <person name="Legler T.C."/>
            <person name="Scow K.M."/>
            <person name="Larimer F.W."/>
            <person name="Lucas S.M."/>
            <person name="Richardson P.M."/>
            <person name="Hristova K.R."/>
        </authorList>
    </citation>
    <scope>NUCLEOTIDE SEQUENCE [LARGE SCALE GENOMIC DNA]</scope>
    <source>
        <strain evidence="4">ATCC BAA-1232 / LMG 22953 / PM1</strain>
    </source>
</reference>
<accession>A2SH27</accession>
<dbReference type="KEGG" id="mpt:Mpe_A1908"/>
<evidence type="ECO:0000313" key="3">
    <source>
        <dbReference type="EMBL" id="ABM94866.1"/>
    </source>
</evidence>
<dbReference type="eggNOG" id="COG3450">
    <property type="taxonomic scope" value="Bacteria"/>
</dbReference>
<dbReference type="Proteomes" id="UP000000366">
    <property type="component" value="Chromosome"/>
</dbReference>
<name>A2SH27_METPP</name>
<dbReference type="PANTHER" id="PTHR40943:SF2">
    <property type="entry name" value="(S)-UREIDOGLYCINE AMINOHYDROLASE CUPIN DOMAIN-CONTAINING PROTEIN"/>
    <property type="match status" value="1"/>
</dbReference>
<gene>
    <name evidence="3" type="ordered locus">Mpe_A1908</name>
</gene>
<dbReference type="AlphaFoldDB" id="A2SH27"/>
<feature type="region of interest" description="Disordered" evidence="1">
    <location>
        <begin position="1"/>
        <end position="28"/>
    </location>
</feature>
<keyword evidence="4" id="KW-1185">Reference proteome</keyword>
<dbReference type="PANTHER" id="PTHR40943">
    <property type="entry name" value="CYTOPLASMIC PROTEIN-RELATED"/>
    <property type="match status" value="1"/>
</dbReference>
<dbReference type="STRING" id="420662.Mpe_A1908"/>
<evidence type="ECO:0000256" key="1">
    <source>
        <dbReference type="SAM" id="MobiDB-lite"/>
    </source>
</evidence>
<evidence type="ECO:0000259" key="2">
    <source>
        <dbReference type="Pfam" id="PF05899"/>
    </source>
</evidence>
<protein>
    <recommendedName>
        <fullName evidence="2">(S)-ureidoglycine aminohydrolase cupin domain-containing protein</fullName>
    </recommendedName>
</protein>
<dbReference type="InterPro" id="IPR008579">
    <property type="entry name" value="UGlyAH_Cupin_dom"/>
</dbReference>
<dbReference type="SUPFAM" id="SSF51182">
    <property type="entry name" value="RmlC-like cupins"/>
    <property type="match status" value="1"/>
</dbReference>
<evidence type="ECO:0000313" key="4">
    <source>
        <dbReference type="Proteomes" id="UP000000366"/>
    </source>
</evidence>
<feature type="domain" description="(S)-ureidoglycine aminohydrolase cupin" evidence="2">
    <location>
        <begin position="40"/>
        <end position="114"/>
    </location>
</feature>
<dbReference type="InterPro" id="IPR014710">
    <property type="entry name" value="RmlC-like_jellyroll"/>
</dbReference>